<dbReference type="Proteomes" id="UP000218767">
    <property type="component" value="Unassembled WGS sequence"/>
</dbReference>
<dbReference type="GO" id="GO:0003847">
    <property type="term" value="F:1-alkyl-2-acetylglycerophosphocholine esterase activity"/>
    <property type="evidence" value="ECO:0007669"/>
    <property type="project" value="TreeGrafter"/>
</dbReference>
<dbReference type="Gene3D" id="3.40.50.1820">
    <property type="entry name" value="alpha/beta hydrolase"/>
    <property type="match status" value="1"/>
</dbReference>
<dbReference type="InterPro" id="IPR029058">
    <property type="entry name" value="AB_hydrolase_fold"/>
</dbReference>
<feature type="domain" description="PET hydrolase/cutinase-like" evidence="5">
    <location>
        <begin position="90"/>
        <end position="261"/>
    </location>
</feature>
<evidence type="ECO:0000313" key="7">
    <source>
        <dbReference type="Proteomes" id="UP000218767"/>
    </source>
</evidence>
<accession>A0A2A4WW65</accession>
<protein>
    <recommendedName>
        <fullName evidence="5">PET hydrolase/cutinase-like domain-containing protein</fullName>
    </recommendedName>
</protein>
<evidence type="ECO:0000256" key="4">
    <source>
        <dbReference type="SAM" id="Phobius"/>
    </source>
</evidence>
<reference evidence="7" key="1">
    <citation type="submission" date="2017-08" db="EMBL/GenBank/DDBJ databases">
        <title>A dynamic microbial community with high functional redundancy inhabits the cold, oxic subseafloor aquifer.</title>
        <authorList>
            <person name="Tully B.J."/>
            <person name="Wheat C.G."/>
            <person name="Glazer B.T."/>
            <person name="Huber J.A."/>
        </authorList>
    </citation>
    <scope>NUCLEOTIDE SEQUENCE [LARGE SCALE GENOMIC DNA]</scope>
</reference>
<dbReference type="Pfam" id="PF12740">
    <property type="entry name" value="PETase"/>
    <property type="match status" value="1"/>
</dbReference>
<evidence type="ECO:0000259" key="5">
    <source>
        <dbReference type="Pfam" id="PF12740"/>
    </source>
</evidence>
<keyword evidence="4" id="KW-1133">Transmembrane helix</keyword>
<evidence type="ECO:0000256" key="2">
    <source>
        <dbReference type="ARBA" id="ARBA00022963"/>
    </source>
</evidence>
<dbReference type="GO" id="GO:0016042">
    <property type="term" value="P:lipid catabolic process"/>
    <property type="evidence" value="ECO:0007669"/>
    <property type="project" value="UniProtKB-KW"/>
</dbReference>
<feature type="transmembrane region" description="Helical" evidence="4">
    <location>
        <begin position="15"/>
        <end position="36"/>
    </location>
</feature>
<comment type="caution">
    <text evidence="6">The sequence shown here is derived from an EMBL/GenBank/DDBJ whole genome shotgun (WGS) entry which is preliminary data.</text>
</comment>
<organism evidence="6 7">
    <name type="scientific">SAR86 cluster bacterium</name>
    <dbReference type="NCBI Taxonomy" id="2030880"/>
    <lineage>
        <taxon>Bacteria</taxon>
        <taxon>Pseudomonadati</taxon>
        <taxon>Pseudomonadota</taxon>
        <taxon>Gammaproteobacteria</taxon>
        <taxon>SAR86 cluster</taxon>
    </lineage>
</organism>
<dbReference type="InterPro" id="IPR041127">
    <property type="entry name" value="PET_hydrolase/cutinase-like"/>
</dbReference>
<dbReference type="PANTHER" id="PTHR10272:SF0">
    <property type="entry name" value="PLATELET-ACTIVATING FACTOR ACETYLHYDROLASE"/>
    <property type="match status" value="1"/>
</dbReference>
<keyword evidence="4" id="KW-0812">Transmembrane</keyword>
<sequence>MIDMHKEEVSMVRKIALSLVGLLGLFLIGIAVIYLLTMPSSLPQDSESEEWLQPGPFAVGFSDFILVDESRETMTNGDAPRLSNRTFPTSIWYPENGEGNYPLVIHSHGFVSERTDLAYVAELLASHGYVVAAANYPLTAGGTPGGPNADDLVNQPADVSFLIDSLLQLSGSDKPFAGELDPSRIALMGYSLGGITTTLATYHPRLRDERVAAAISIAGPSAGLVSKFYETTNVPFMMIAGTLDALIDFNYNAAVIPERVQNSVLIGIEGGTHLGFGSISEPWLRLMNHPDGLGCTAVLSNLGSDPNAAFIPLGDESDGIVLDSSIPEICATMPSEKALHPARQQMVTSVAVLSFLEFIFNEDPAEREAAYEQLSHALPTDMTEAMFSQSSEPQRLLLEEL</sequence>
<gene>
    <name evidence="6" type="ORF">COB20_14795</name>
</gene>
<proteinExistence type="predicted"/>
<evidence type="ECO:0000256" key="3">
    <source>
        <dbReference type="ARBA" id="ARBA00023098"/>
    </source>
</evidence>
<dbReference type="AlphaFoldDB" id="A0A2A4WW65"/>
<evidence type="ECO:0000256" key="1">
    <source>
        <dbReference type="ARBA" id="ARBA00022801"/>
    </source>
</evidence>
<keyword evidence="4" id="KW-0472">Membrane</keyword>
<dbReference type="PANTHER" id="PTHR10272">
    <property type="entry name" value="PLATELET-ACTIVATING FACTOR ACETYLHYDROLASE"/>
    <property type="match status" value="1"/>
</dbReference>
<keyword evidence="2" id="KW-0442">Lipid degradation</keyword>
<keyword evidence="3" id="KW-0443">Lipid metabolism</keyword>
<dbReference type="SUPFAM" id="SSF53474">
    <property type="entry name" value="alpha/beta-Hydrolases"/>
    <property type="match status" value="1"/>
</dbReference>
<dbReference type="EMBL" id="NVUL01000097">
    <property type="protein sequence ID" value="PCI74692.1"/>
    <property type="molecule type" value="Genomic_DNA"/>
</dbReference>
<keyword evidence="1" id="KW-0378">Hydrolase</keyword>
<name>A0A2A4WW65_9GAMM</name>
<evidence type="ECO:0000313" key="6">
    <source>
        <dbReference type="EMBL" id="PCI74692.1"/>
    </source>
</evidence>